<dbReference type="InterPro" id="IPR058846">
    <property type="entry name" value="PAS-like"/>
</dbReference>
<dbReference type="InterPro" id="IPR036890">
    <property type="entry name" value="HATPase_C_sf"/>
</dbReference>
<dbReference type="CDD" id="cd00082">
    <property type="entry name" value="HisKA"/>
    <property type="match status" value="1"/>
</dbReference>
<evidence type="ECO:0000259" key="3">
    <source>
        <dbReference type="PROSITE" id="PS50109"/>
    </source>
</evidence>
<dbReference type="SMART" id="SM00387">
    <property type="entry name" value="HATPase_c"/>
    <property type="match status" value="1"/>
</dbReference>
<dbReference type="InterPro" id="IPR011006">
    <property type="entry name" value="CheY-like_superfamily"/>
</dbReference>
<keyword evidence="6" id="KW-1185">Reference proteome</keyword>
<dbReference type="InterPro" id="IPR000014">
    <property type="entry name" value="PAS"/>
</dbReference>
<dbReference type="Gene3D" id="3.30.565.10">
    <property type="entry name" value="Histidine kinase-like ATPase, C-terminal domain"/>
    <property type="match status" value="1"/>
</dbReference>
<dbReference type="InterPro" id="IPR050956">
    <property type="entry name" value="2C_system_His_kinase"/>
</dbReference>
<dbReference type="SUPFAM" id="SSF52172">
    <property type="entry name" value="CheY-like"/>
    <property type="match status" value="1"/>
</dbReference>
<dbReference type="EMBL" id="WJXW01000007">
    <property type="protein sequence ID" value="KAF9734536.1"/>
    <property type="molecule type" value="Genomic_DNA"/>
</dbReference>
<dbReference type="PANTHER" id="PTHR43719">
    <property type="entry name" value="TWO-COMPONENT HISTIDINE KINASE"/>
    <property type="match status" value="1"/>
</dbReference>
<dbReference type="SUPFAM" id="SSF55785">
    <property type="entry name" value="PYP-like sensor domain (PAS domain)"/>
    <property type="match status" value="1"/>
</dbReference>
<dbReference type="Gene3D" id="3.30.450.20">
    <property type="entry name" value="PAS domain"/>
    <property type="match status" value="1"/>
</dbReference>
<dbReference type="InterPro" id="IPR013655">
    <property type="entry name" value="PAS_fold_3"/>
</dbReference>
<dbReference type="InterPro" id="IPR003594">
    <property type="entry name" value="HATPase_dom"/>
</dbReference>
<dbReference type="AlphaFoldDB" id="A0A9P6GG44"/>
<keyword evidence="1 2" id="KW-0597">Phosphoprotein</keyword>
<dbReference type="PRINTS" id="PR00344">
    <property type="entry name" value="BCTRLSENSOR"/>
</dbReference>
<dbReference type="InterPro" id="IPR036097">
    <property type="entry name" value="HisK_dim/P_sf"/>
</dbReference>
<dbReference type="PROSITE" id="PS50109">
    <property type="entry name" value="HIS_KIN"/>
    <property type="match status" value="1"/>
</dbReference>
<dbReference type="SUPFAM" id="SSF47384">
    <property type="entry name" value="Homodimeric domain of signal transducing histidine kinase"/>
    <property type="match status" value="1"/>
</dbReference>
<sequence length="816" mass="91321">MTSAPSPHDRMLEVDVLESDPQPTFIIETSHQPISFELLYCNGAFRRASLQNAILGSFKEATLFRAWALAIQLFEPHHIFANRTWTATKAGAKKNWKIVKAIETPDLNQNREAEADKPIAGVQEDNFAHHRNRKDVPKGILTKRPRIPLGGFPTTNVVARWESMQTMMEMTDVGVFEYLPNGKLIHANDAWYRLSNHPRDLPDHVEFSFMDLAHPDDQAAIMSAWNTLVQGICVTFEMRWKAKPGSGDDAQWVLSACVPVFDEDQNLVSIAGNTIDINGQKKLQELQRRQIDEALEAKRQQENFIDMTSHELRNPLSAVVQCADSVISTLQQVIPKELDSTNSKTQIQRMNEGISTCIDNLQTIVSCSLHQKRIIDDVLTLSKLDSNLLQISPMLVQPSSVVSGAMKMFDVECSQMQISLEFKEDESLKDFEWVMLDPSRMLQVLINLLTNAIKFSKDRLLRNITVTLGGSWTHTSIEDASITFAKDIQPQHNICDKEEWGNGRQGFIWIRVDDTGCGMTADEQAKLFSRFTQATPRTHVKYGGSGLGLFISKSLTALQGGLVGFKSTADFGSTFLFYVSTRVPESLDHTTYHKLQRHTLPHALSAEEGMKNAKLNILMVEDNLINQRVLSKQLRKAGCIVYVAGNGVEALEVLKNSVHWQGEKNQDVTGMAPAWNIDIVLMDIEMPVMDGLTCAREIRCLESEGLLAFYSASCSLAPQLTSGSASPLTSSNDLTIKERSKAYQPQRRLPILAVSANARGEQVEQALAAGVVRADRKNVRRRIAYMCVLSKDDSISKPFRIPELWPKMRGLVPRCG</sequence>
<evidence type="ECO:0000256" key="1">
    <source>
        <dbReference type="ARBA" id="ARBA00022553"/>
    </source>
</evidence>
<dbReference type="SMART" id="SM00448">
    <property type="entry name" value="REC"/>
    <property type="match status" value="1"/>
</dbReference>
<dbReference type="SMART" id="SM00388">
    <property type="entry name" value="HisKA"/>
    <property type="match status" value="1"/>
</dbReference>
<evidence type="ECO:0000256" key="2">
    <source>
        <dbReference type="PROSITE-ProRule" id="PRU00169"/>
    </source>
</evidence>
<reference evidence="5" key="1">
    <citation type="journal article" date="2020" name="Mol. Plant Microbe Interact.">
        <title>Genome Sequence of the Biocontrol Agent Coniothyrium minitans strain Conio (IMI 134523).</title>
        <authorList>
            <person name="Patel D."/>
            <person name="Shittu T.A."/>
            <person name="Baroncelli R."/>
            <person name="Muthumeenakshi S."/>
            <person name="Osborne T.H."/>
            <person name="Janganan T.K."/>
            <person name="Sreenivasaprasad S."/>
        </authorList>
    </citation>
    <scope>NUCLEOTIDE SEQUENCE</scope>
    <source>
        <strain evidence="5">Conio</strain>
    </source>
</reference>
<keyword evidence="5" id="KW-0418">Kinase</keyword>
<protein>
    <submittedName>
        <fullName evidence="5">Hybrid signal transduction histidine kinase K 1</fullName>
    </submittedName>
</protein>
<evidence type="ECO:0000259" key="4">
    <source>
        <dbReference type="PROSITE" id="PS50110"/>
    </source>
</evidence>
<dbReference type="Gene3D" id="1.10.287.130">
    <property type="match status" value="1"/>
</dbReference>
<dbReference type="PANTHER" id="PTHR43719:SF30">
    <property type="entry name" value="TWO-COMPONENT SYSTEM RESPONSE REGULATOR"/>
    <property type="match status" value="1"/>
</dbReference>
<dbReference type="Pfam" id="PF00072">
    <property type="entry name" value="Response_reg"/>
    <property type="match status" value="1"/>
</dbReference>
<evidence type="ECO:0000313" key="5">
    <source>
        <dbReference type="EMBL" id="KAF9734536.1"/>
    </source>
</evidence>
<dbReference type="InterPro" id="IPR004358">
    <property type="entry name" value="Sig_transdc_His_kin-like_C"/>
</dbReference>
<dbReference type="Pfam" id="PF26131">
    <property type="entry name" value="PAS-like"/>
    <property type="match status" value="1"/>
</dbReference>
<dbReference type="InterPro" id="IPR003661">
    <property type="entry name" value="HisK_dim/P_dom"/>
</dbReference>
<dbReference type="InterPro" id="IPR005467">
    <property type="entry name" value="His_kinase_dom"/>
</dbReference>
<name>A0A9P6GG44_9PLEO</name>
<dbReference type="Pfam" id="PF02518">
    <property type="entry name" value="HATPase_c"/>
    <property type="match status" value="1"/>
</dbReference>
<dbReference type="InterPro" id="IPR001789">
    <property type="entry name" value="Sig_transdc_resp-reg_receiver"/>
</dbReference>
<dbReference type="PROSITE" id="PS50110">
    <property type="entry name" value="RESPONSE_REGULATORY"/>
    <property type="match status" value="1"/>
</dbReference>
<proteinExistence type="predicted"/>
<evidence type="ECO:0000313" key="6">
    <source>
        <dbReference type="Proteomes" id="UP000756921"/>
    </source>
</evidence>
<dbReference type="CDD" id="cd00130">
    <property type="entry name" value="PAS"/>
    <property type="match status" value="1"/>
</dbReference>
<dbReference type="GO" id="GO:0000155">
    <property type="term" value="F:phosphorelay sensor kinase activity"/>
    <property type="evidence" value="ECO:0007669"/>
    <property type="project" value="InterPro"/>
</dbReference>
<feature type="domain" description="Histidine kinase" evidence="3">
    <location>
        <begin position="307"/>
        <end position="583"/>
    </location>
</feature>
<dbReference type="Gene3D" id="3.40.50.2300">
    <property type="match status" value="1"/>
</dbReference>
<feature type="domain" description="Response regulatory" evidence="4">
    <location>
        <begin position="616"/>
        <end position="812"/>
    </location>
</feature>
<gene>
    <name evidence="5" type="ORF">PMIN01_07439</name>
</gene>
<comment type="caution">
    <text evidence="5">The sequence shown here is derived from an EMBL/GenBank/DDBJ whole genome shotgun (WGS) entry which is preliminary data.</text>
</comment>
<dbReference type="CDD" id="cd17546">
    <property type="entry name" value="REC_hyHK_CKI1_RcsC-like"/>
    <property type="match status" value="1"/>
</dbReference>
<accession>A0A9P6GG44</accession>
<dbReference type="Pfam" id="PF08447">
    <property type="entry name" value="PAS_3"/>
    <property type="match status" value="1"/>
</dbReference>
<keyword evidence="5" id="KW-0808">Transferase</keyword>
<organism evidence="5 6">
    <name type="scientific">Paraphaeosphaeria minitans</name>
    <dbReference type="NCBI Taxonomy" id="565426"/>
    <lineage>
        <taxon>Eukaryota</taxon>
        <taxon>Fungi</taxon>
        <taxon>Dikarya</taxon>
        <taxon>Ascomycota</taxon>
        <taxon>Pezizomycotina</taxon>
        <taxon>Dothideomycetes</taxon>
        <taxon>Pleosporomycetidae</taxon>
        <taxon>Pleosporales</taxon>
        <taxon>Massarineae</taxon>
        <taxon>Didymosphaeriaceae</taxon>
        <taxon>Paraphaeosphaeria</taxon>
    </lineage>
</organism>
<dbReference type="Pfam" id="PF00512">
    <property type="entry name" value="HisKA"/>
    <property type="match status" value="1"/>
</dbReference>
<feature type="modified residue" description="4-aspartylphosphate" evidence="2">
    <location>
        <position position="683"/>
    </location>
</feature>
<dbReference type="InterPro" id="IPR035965">
    <property type="entry name" value="PAS-like_dom_sf"/>
</dbReference>
<dbReference type="Proteomes" id="UP000756921">
    <property type="component" value="Unassembled WGS sequence"/>
</dbReference>
<dbReference type="OrthoDB" id="303614at2759"/>
<dbReference type="SUPFAM" id="SSF55874">
    <property type="entry name" value="ATPase domain of HSP90 chaperone/DNA topoisomerase II/histidine kinase"/>
    <property type="match status" value="1"/>
</dbReference>